<gene>
    <name evidence="1" type="ORF">O6H91_07G035600</name>
</gene>
<dbReference type="Proteomes" id="UP001162992">
    <property type="component" value="Chromosome 7"/>
</dbReference>
<evidence type="ECO:0000313" key="2">
    <source>
        <dbReference type="Proteomes" id="UP001162992"/>
    </source>
</evidence>
<proteinExistence type="predicted"/>
<comment type="caution">
    <text evidence="1">The sequence shown here is derived from an EMBL/GenBank/DDBJ whole genome shotgun (WGS) entry which is preliminary data.</text>
</comment>
<accession>A0ACC2D404</accession>
<name>A0ACC2D404_DIPCM</name>
<reference evidence="2" key="1">
    <citation type="journal article" date="2024" name="Proc. Natl. Acad. Sci. U.S.A.">
        <title>Extraordinary preservation of gene collinearity over three hundred million years revealed in homosporous lycophytes.</title>
        <authorList>
            <person name="Li C."/>
            <person name="Wickell D."/>
            <person name="Kuo L.Y."/>
            <person name="Chen X."/>
            <person name="Nie B."/>
            <person name="Liao X."/>
            <person name="Peng D."/>
            <person name="Ji J."/>
            <person name="Jenkins J."/>
            <person name="Williams M."/>
            <person name="Shu S."/>
            <person name="Plott C."/>
            <person name="Barry K."/>
            <person name="Rajasekar S."/>
            <person name="Grimwood J."/>
            <person name="Han X."/>
            <person name="Sun S."/>
            <person name="Hou Z."/>
            <person name="He W."/>
            <person name="Dai G."/>
            <person name="Sun C."/>
            <person name="Schmutz J."/>
            <person name="Leebens-Mack J.H."/>
            <person name="Li F.W."/>
            <person name="Wang L."/>
        </authorList>
    </citation>
    <scope>NUCLEOTIDE SEQUENCE [LARGE SCALE GENOMIC DNA]</scope>
    <source>
        <strain evidence="2">cv. PW_Plant_1</strain>
    </source>
</reference>
<keyword evidence="2" id="KW-1185">Reference proteome</keyword>
<evidence type="ECO:0000313" key="1">
    <source>
        <dbReference type="EMBL" id="KAJ7548986.1"/>
    </source>
</evidence>
<organism evidence="1 2">
    <name type="scientific">Diphasiastrum complanatum</name>
    <name type="common">Issler's clubmoss</name>
    <name type="synonym">Lycopodium complanatum</name>
    <dbReference type="NCBI Taxonomy" id="34168"/>
    <lineage>
        <taxon>Eukaryota</taxon>
        <taxon>Viridiplantae</taxon>
        <taxon>Streptophyta</taxon>
        <taxon>Embryophyta</taxon>
        <taxon>Tracheophyta</taxon>
        <taxon>Lycopodiopsida</taxon>
        <taxon>Lycopodiales</taxon>
        <taxon>Lycopodiaceae</taxon>
        <taxon>Lycopodioideae</taxon>
        <taxon>Diphasiastrum</taxon>
    </lineage>
</organism>
<dbReference type="EMBL" id="CM055098">
    <property type="protein sequence ID" value="KAJ7548986.1"/>
    <property type="molecule type" value="Genomic_DNA"/>
</dbReference>
<protein>
    <submittedName>
        <fullName evidence="1">Uncharacterized protein</fullName>
    </submittedName>
</protein>
<sequence length="1142" mass="129430">MEQEEEEEDIEEAVCFEGPSLDVRAQNPGKSDLEIKEVYAYGTGLRSFSSIVGLSCLLNLKFLSLHSNRIEHMEGLEALVSLEELNLSSNNISVMRGLSRLSSLMVLNLASNQIKEIAGLGGLFALRKLILSHNQILRLDGLKDVHGPRHSLQYVDMRDNLVALLTELQALSGCIQLVELVFSHGKHSNPVCQTAAYRLSVISALPHLKLLDGQDVRTSQSQAYRKSRVSLFHQQQQEQLKLDECESMDQVENILLDYQPCSYSQHQFPPQLPVTPYVKSVNSVQAHNGEIAHQDNFCPFLPQPTWQDLQCTKSAKLHPHLNTNFQQSGHCYDHEPASARRVPLSGAGLCLQGKTTKLPTPHIDHALKGFHRKKRLQMSPPELSTKKPVFEKDQESRLGLLESKMSDLLKNLKEKTIWSPNLLGKSSAIDKSSSTGCPNLNIGNCTGPNDPSKHTSYNDQTDTMNSQQKNPKKNVVDQSSAKDSYTQTTFAEKQLLENIYGEVSQLQTELADLKVQMLKSNDSQSDVVQTNMEVHSLTEASALMKKDCLSEGFSVSTVSQHQKQDGSKRTSFQPHQGKVTIAKKRDFPTCTNLAFMEENIEAASFIPEKIKFKLFGIKSETSTLKQALDVSNRLHEDTERALRDANVERESLVKSLAALTKALEHERSTLNACKIELAACKLKEVEAQEEVKRLSYMIAADRVEQKKKIEQLKLSHQEDLREKLAYESIDSEMRAKAAAEATMSSLQEELANKEKNLRQALDDCVQNMECMKRVQEEAQKEAAQLRRALKTILQKEQDAEALVIELTNVVREQKTRLHVVQLDLVKASSPQENCQELREELSKLRQRAAQSDGLASELETLQKKLQESAKVEWERAESTFKNRLESLVEENRHLKEGASTCREKLMASEDAVKIKNKMLDSQNETIKELKAEVSHTKDILKDTQTTFSNLEAEWRGRLDDEVHQGRELRRELVAQDVSIAELEEELKLEKAAKLKAESSYSLLQKKIIEKDEMLRYVEEEITRVKVLYETREKAIANERDEAMKKLQSTLLAKDELEARATVQAETKHNEFIAMTKTFEINETSWKSLLKEKDEALMESNRRIVQLEEEAKIKRVEMEKQRALSSSKVNELCKVLEELRDAN</sequence>